<accession>A0A8X6V045</accession>
<keyword evidence="2" id="KW-1185">Reference proteome</keyword>
<comment type="caution">
    <text evidence="1">The sequence shown here is derived from an EMBL/GenBank/DDBJ whole genome shotgun (WGS) entry which is preliminary data.</text>
</comment>
<dbReference type="Proteomes" id="UP000887159">
    <property type="component" value="Unassembled WGS sequence"/>
</dbReference>
<reference evidence="1" key="1">
    <citation type="submission" date="2020-08" db="EMBL/GenBank/DDBJ databases">
        <title>Multicomponent nature underlies the extraordinary mechanical properties of spider dragline silk.</title>
        <authorList>
            <person name="Kono N."/>
            <person name="Nakamura H."/>
            <person name="Mori M."/>
            <person name="Yoshida Y."/>
            <person name="Ohtoshi R."/>
            <person name="Malay A.D."/>
            <person name="Moran D.A.P."/>
            <person name="Tomita M."/>
            <person name="Numata K."/>
            <person name="Arakawa K."/>
        </authorList>
    </citation>
    <scope>NUCLEOTIDE SEQUENCE</scope>
</reference>
<evidence type="ECO:0000313" key="1">
    <source>
        <dbReference type="EMBL" id="GFX90362.1"/>
    </source>
</evidence>
<name>A0A8X6V045_TRICX</name>
<dbReference type="AlphaFoldDB" id="A0A8X6V045"/>
<sequence>MHPKHWRHEYRCENQDPLGKGSEKFISGLDAFHLLTTPPPSPALTGNEQEGKPSIISDPNGFLNLRQKCLRFEARPMDSCRRVEGSLSNTRVSDHTLNPIFVRNRAWRGPDRIELDWRSENSECAFSPLYQRIAFRTRNSSNS</sequence>
<protein>
    <submittedName>
        <fullName evidence="1">Uncharacterized protein</fullName>
    </submittedName>
</protein>
<evidence type="ECO:0000313" key="2">
    <source>
        <dbReference type="Proteomes" id="UP000887159"/>
    </source>
</evidence>
<proteinExistence type="predicted"/>
<organism evidence="1 2">
    <name type="scientific">Trichonephila clavipes</name>
    <name type="common">Golden silk orbweaver</name>
    <name type="synonym">Nephila clavipes</name>
    <dbReference type="NCBI Taxonomy" id="2585209"/>
    <lineage>
        <taxon>Eukaryota</taxon>
        <taxon>Metazoa</taxon>
        <taxon>Ecdysozoa</taxon>
        <taxon>Arthropoda</taxon>
        <taxon>Chelicerata</taxon>
        <taxon>Arachnida</taxon>
        <taxon>Araneae</taxon>
        <taxon>Araneomorphae</taxon>
        <taxon>Entelegynae</taxon>
        <taxon>Araneoidea</taxon>
        <taxon>Nephilidae</taxon>
        <taxon>Trichonephila</taxon>
    </lineage>
</organism>
<dbReference type="EMBL" id="BMAU01021094">
    <property type="protein sequence ID" value="GFX90362.1"/>
    <property type="molecule type" value="Genomic_DNA"/>
</dbReference>
<gene>
    <name evidence="1" type="ORF">TNCV_3849371</name>
</gene>